<gene>
    <name evidence="1" type="ORF">JF888_02345</name>
</gene>
<name>A0A934NCK8_9BACT</name>
<protein>
    <submittedName>
        <fullName evidence="1">Uncharacterized protein</fullName>
    </submittedName>
</protein>
<proteinExistence type="predicted"/>
<accession>A0A934NCK8</accession>
<dbReference type="EMBL" id="JAEKNQ010000013">
    <property type="protein sequence ID" value="MBJ7602029.1"/>
    <property type="molecule type" value="Genomic_DNA"/>
</dbReference>
<reference evidence="1 2" key="1">
    <citation type="submission" date="2020-10" db="EMBL/GenBank/DDBJ databases">
        <title>Ca. Dormibacterota MAGs.</title>
        <authorList>
            <person name="Montgomery K."/>
        </authorList>
    </citation>
    <scope>NUCLEOTIDE SEQUENCE [LARGE SCALE GENOMIC DNA]</scope>
    <source>
        <strain evidence="1">SC8811_S16_3</strain>
    </source>
</reference>
<comment type="caution">
    <text evidence="1">The sequence shown here is derived from an EMBL/GenBank/DDBJ whole genome shotgun (WGS) entry which is preliminary data.</text>
</comment>
<dbReference type="Pfam" id="PF19927">
    <property type="entry name" value="DUF6390"/>
    <property type="match status" value="1"/>
</dbReference>
<dbReference type="Proteomes" id="UP000620075">
    <property type="component" value="Unassembled WGS sequence"/>
</dbReference>
<dbReference type="InterPro" id="IPR045660">
    <property type="entry name" value="DUF6390"/>
</dbReference>
<dbReference type="RefSeq" id="WP_338176418.1">
    <property type="nucleotide sequence ID" value="NZ_JAEKNQ010000013.1"/>
</dbReference>
<dbReference type="AlphaFoldDB" id="A0A934NCK8"/>
<evidence type="ECO:0000313" key="1">
    <source>
        <dbReference type="EMBL" id="MBJ7602029.1"/>
    </source>
</evidence>
<organism evidence="1 2">
    <name type="scientific">Candidatus Dormiibacter inghamiae</name>
    <dbReference type="NCBI Taxonomy" id="3127013"/>
    <lineage>
        <taxon>Bacteria</taxon>
        <taxon>Bacillati</taxon>
        <taxon>Candidatus Dormiibacterota</taxon>
        <taxon>Candidatus Dormibacteria</taxon>
        <taxon>Candidatus Dormibacterales</taxon>
        <taxon>Candidatus Dormibacteraceae</taxon>
        <taxon>Candidatus Dormiibacter</taxon>
    </lineage>
</organism>
<evidence type="ECO:0000313" key="2">
    <source>
        <dbReference type="Proteomes" id="UP000620075"/>
    </source>
</evidence>
<sequence length="273" mass="31093">MSTQLRSPALPGALLWARYSYPPNELGYCGPPDHRSLLHYGAEGVVDGGLEQHLRGFEGAFPYMQLIAQATGIKDPFDRRVVEAYWVGNELLDRVDRTLFANSLWDRFRYRADSSWNYLTEALPAGAVPHHSFHVFGVYPWVGRLRGERGGDRNSTSLEVLDRCRIRWGQVKAIEGDQVVVEYQRLTWDGLRLGLGPPELETVTRALDGEGFVGGDDLSPGDWVSLHWHWLCDRLTPRQLANLKRYTEHQLEVTNERVRHPGPMTLGSVKREF</sequence>